<keyword evidence="2" id="KW-0560">Oxidoreductase</keyword>
<organism evidence="3 4">
    <name type="scientific">Noviherbaspirillum pedocola</name>
    <dbReference type="NCBI Taxonomy" id="2801341"/>
    <lineage>
        <taxon>Bacteria</taxon>
        <taxon>Pseudomonadati</taxon>
        <taxon>Pseudomonadota</taxon>
        <taxon>Betaproteobacteria</taxon>
        <taxon>Burkholderiales</taxon>
        <taxon>Oxalobacteraceae</taxon>
        <taxon>Noviherbaspirillum</taxon>
    </lineage>
</organism>
<evidence type="ECO:0000256" key="1">
    <source>
        <dbReference type="ARBA" id="ARBA00009570"/>
    </source>
</evidence>
<keyword evidence="3" id="KW-0223">Dioxygenase</keyword>
<evidence type="ECO:0000313" key="3">
    <source>
        <dbReference type="EMBL" id="MBK4734980.1"/>
    </source>
</evidence>
<sequence>MSGTRTEFQTYLELTQLYADYAAAVDEQDWDRWAAFFTEQCEYKVQPRENYERGFPLATLALLSKGMLRDRAYGIRETLFHDPYYQRHVVGLPRILKHEGDLIESEANYSVFRTKLSQETTVFNVGRYLDRVRITPEGMRLESRLCIYDTEMIPNSLIYPI</sequence>
<reference evidence="3" key="1">
    <citation type="submission" date="2021-01" db="EMBL/GenBank/DDBJ databases">
        <title>Genome sequence of strain Noviherbaspirillum sp. DKR-6.</title>
        <authorList>
            <person name="Chaudhary D.K."/>
        </authorList>
    </citation>
    <scope>NUCLEOTIDE SEQUENCE</scope>
    <source>
        <strain evidence="3">DKR-6</strain>
    </source>
</reference>
<dbReference type="InterPro" id="IPR032710">
    <property type="entry name" value="NTF2-like_dom_sf"/>
</dbReference>
<dbReference type="GO" id="GO:0051213">
    <property type="term" value="F:dioxygenase activity"/>
    <property type="evidence" value="ECO:0007669"/>
    <property type="project" value="UniProtKB-KW"/>
</dbReference>
<dbReference type="EMBL" id="JAEPBG010000003">
    <property type="protein sequence ID" value="MBK4734980.1"/>
    <property type="molecule type" value="Genomic_DNA"/>
</dbReference>
<gene>
    <name evidence="3" type="ORF">JJB74_10210</name>
</gene>
<keyword evidence="4" id="KW-1185">Reference proteome</keyword>
<comment type="similarity">
    <text evidence="1">Belongs to the bacterial ring-hydroxylating dioxygenase beta subunit family.</text>
</comment>
<proteinExistence type="inferred from homology"/>
<dbReference type="AlphaFoldDB" id="A0A934W6D3"/>
<dbReference type="SUPFAM" id="SSF54427">
    <property type="entry name" value="NTF2-like"/>
    <property type="match status" value="1"/>
</dbReference>
<name>A0A934W6D3_9BURK</name>
<accession>A0A934W6D3</accession>
<dbReference type="Gene3D" id="3.10.450.50">
    <property type="match status" value="1"/>
</dbReference>
<comment type="caution">
    <text evidence="3">The sequence shown here is derived from an EMBL/GenBank/DDBJ whole genome shotgun (WGS) entry which is preliminary data.</text>
</comment>
<dbReference type="Pfam" id="PF00866">
    <property type="entry name" value="Ring_hydroxyl_B"/>
    <property type="match status" value="1"/>
</dbReference>
<evidence type="ECO:0000313" key="4">
    <source>
        <dbReference type="Proteomes" id="UP000622890"/>
    </source>
</evidence>
<dbReference type="RefSeq" id="WP_200591746.1">
    <property type="nucleotide sequence ID" value="NZ_JAEPBG010000003.1"/>
</dbReference>
<dbReference type="InterPro" id="IPR000391">
    <property type="entry name" value="Rng_hydr_dOase-bsu"/>
</dbReference>
<evidence type="ECO:0000256" key="2">
    <source>
        <dbReference type="ARBA" id="ARBA00023002"/>
    </source>
</evidence>
<dbReference type="CDD" id="cd00667">
    <property type="entry name" value="ring_hydroxylating_dioxygenases_beta"/>
    <property type="match status" value="1"/>
</dbReference>
<protein>
    <submittedName>
        <fullName evidence="3">Aromatic-ring-hydroxylating dioxygenase subunit beta</fullName>
    </submittedName>
</protein>
<dbReference type="Proteomes" id="UP000622890">
    <property type="component" value="Unassembled WGS sequence"/>
</dbReference>